<dbReference type="AlphaFoldDB" id="A0A821NJI6"/>
<accession>A0A821NJI6</accession>
<gene>
    <name evidence="1" type="ORF">PMACD_LOCUS2649</name>
</gene>
<proteinExistence type="predicted"/>
<keyword evidence="2" id="KW-1185">Reference proteome</keyword>
<protein>
    <submittedName>
        <fullName evidence="1">Uncharacterized protein</fullName>
    </submittedName>
</protein>
<evidence type="ECO:0000313" key="1">
    <source>
        <dbReference type="EMBL" id="CAF4786587.1"/>
    </source>
</evidence>
<sequence>MLVRSRGKLEEQHSIEMAYYFRFPLPHVGDIKLKSLTGLPSLCDVMDTELSRVSDFSTSQIRPAFALN</sequence>
<evidence type="ECO:0000313" key="2">
    <source>
        <dbReference type="Proteomes" id="UP000663880"/>
    </source>
</evidence>
<dbReference type="Proteomes" id="UP000663880">
    <property type="component" value="Unassembled WGS sequence"/>
</dbReference>
<dbReference type="EMBL" id="CAJOBZ010000004">
    <property type="protein sequence ID" value="CAF4786587.1"/>
    <property type="molecule type" value="Genomic_DNA"/>
</dbReference>
<name>A0A821NJI6_9NEOP</name>
<reference evidence="1" key="1">
    <citation type="submission" date="2021-02" db="EMBL/GenBank/DDBJ databases">
        <authorList>
            <person name="Steward A R."/>
        </authorList>
    </citation>
    <scope>NUCLEOTIDE SEQUENCE</scope>
</reference>
<comment type="caution">
    <text evidence="1">The sequence shown here is derived from an EMBL/GenBank/DDBJ whole genome shotgun (WGS) entry which is preliminary data.</text>
</comment>
<organism evidence="1 2">
    <name type="scientific">Pieris macdunnoughi</name>
    <dbReference type="NCBI Taxonomy" id="345717"/>
    <lineage>
        <taxon>Eukaryota</taxon>
        <taxon>Metazoa</taxon>
        <taxon>Ecdysozoa</taxon>
        <taxon>Arthropoda</taxon>
        <taxon>Hexapoda</taxon>
        <taxon>Insecta</taxon>
        <taxon>Pterygota</taxon>
        <taxon>Neoptera</taxon>
        <taxon>Endopterygota</taxon>
        <taxon>Lepidoptera</taxon>
        <taxon>Glossata</taxon>
        <taxon>Ditrysia</taxon>
        <taxon>Papilionoidea</taxon>
        <taxon>Pieridae</taxon>
        <taxon>Pierinae</taxon>
        <taxon>Pieris</taxon>
    </lineage>
</organism>